<protein>
    <submittedName>
        <fullName evidence="1">Uncharacterized protein</fullName>
    </submittedName>
</protein>
<gene>
    <name evidence="1" type="ORF">HJ01_00547</name>
</gene>
<sequence length="63" mass="7465">MILIFEKLSKKDKNKSKKKDEKKLLKKDTVTGKLKSKCCEKYKKGEDKRCKRCPKFDLGKKQD</sequence>
<name>H7FN73_FLAFP</name>
<organism evidence="1 2">
    <name type="scientific">Flavobacterium frigoris (strain PS1)</name>
    <dbReference type="NCBI Taxonomy" id="1086011"/>
    <lineage>
        <taxon>Bacteria</taxon>
        <taxon>Pseudomonadati</taxon>
        <taxon>Bacteroidota</taxon>
        <taxon>Flavobacteriia</taxon>
        <taxon>Flavobacteriales</taxon>
        <taxon>Flavobacteriaceae</taxon>
        <taxon>Flavobacterium</taxon>
    </lineage>
</organism>
<accession>H7FN73</accession>
<dbReference type="AlphaFoldDB" id="H7FN73"/>
<comment type="caution">
    <text evidence="1">The sequence shown here is derived from an EMBL/GenBank/DDBJ whole genome shotgun (WGS) entry which is preliminary data.</text>
</comment>
<evidence type="ECO:0000313" key="2">
    <source>
        <dbReference type="Proteomes" id="UP000005566"/>
    </source>
</evidence>
<evidence type="ECO:0000313" key="1">
    <source>
        <dbReference type="EMBL" id="EIA09865.1"/>
    </source>
</evidence>
<dbReference type="EMBL" id="AHKF01000010">
    <property type="protein sequence ID" value="EIA09865.1"/>
    <property type="molecule type" value="Genomic_DNA"/>
</dbReference>
<dbReference type="eggNOG" id="ENOG5032GQ0">
    <property type="taxonomic scope" value="Bacteria"/>
</dbReference>
<reference evidence="1 2" key="1">
    <citation type="journal article" date="2014" name="Acta Crystallogr. D">
        <title>Structure-based characterization and antifreeze properties of a hyperactive ice-binding protein from the Antarctic bacterium Flavobacterium frigoris PS1.</title>
        <authorList>
            <person name="Do H."/>
            <person name="Kim S.J."/>
            <person name="Kim H.J."/>
            <person name="Lee J.H."/>
        </authorList>
    </citation>
    <scope>NUCLEOTIDE SEQUENCE [LARGE SCALE GENOMIC DNA]</scope>
    <source>
        <strain evidence="1 2">PS1</strain>
    </source>
</reference>
<proteinExistence type="predicted"/>
<dbReference type="Proteomes" id="UP000005566">
    <property type="component" value="Unassembled WGS sequence"/>
</dbReference>
<keyword evidence="2" id="KW-1185">Reference proteome</keyword>
<dbReference type="PATRIC" id="fig|1086011.3.peg.536"/>
<dbReference type="STRING" id="1086011.HJ01_00547"/>